<organism evidence="3 4">
    <name type="scientific">Lentinula aff. detonsa</name>
    <dbReference type="NCBI Taxonomy" id="2804958"/>
    <lineage>
        <taxon>Eukaryota</taxon>
        <taxon>Fungi</taxon>
        <taxon>Dikarya</taxon>
        <taxon>Basidiomycota</taxon>
        <taxon>Agaricomycotina</taxon>
        <taxon>Agaricomycetes</taxon>
        <taxon>Agaricomycetidae</taxon>
        <taxon>Agaricales</taxon>
        <taxon>Marasmiineae</taxon>
        <taxon>Omphalotaceae</taxon>
        <taxon>Lentinula</taxon>
    </lineage>
</organism>
<evidence type="ECO:0000313" key="4">
    <source>
        <dbReference type="Proteomes" id="UP001163798"/>
    </source>
</evidence>
<feature type="chain" id="PRO_5041396891" evidence="2">
    <location>
        <begin position="21"/>
        <end position="85"/>
    </location>
</feature>
<feature type="non-terminal residue" evidence="3">
    <location>
        <position position="1"/>
    </location>
</feature>
<accession>A0AA38L5L8</accession>
<feature type="non-terminal residue" evidence="3">
    <location>
        <position position="85"/>
    </location>
</feature>
<feature type="signal peptide" evidence="2">
    <location>
        <begin position="1"/>
        <end position="20"/>
    </location>
</feature>
<evidence type="ECO:0000256" key="2">
    <source>
        <dbReference type="SAM" id="SignalP"/>
    </source>
</evidence>
<protein>
    <submittedName>
        <fullName evidence="3">Uncharacterized protein</fullName>
    </submittedName>
</protein>
<proteinExistence type="predicted"/>
<dbReference type="AlphaFoldDB" id="A0AA38L5L8"/>
<comment type="caution">
    <text evidence="3">The sequence shown here is derived from an EMBL/GenBank/DDBJ whole genome shotgun (WGS) entry which is preliminary data.</text>
</comment>
<dbReference type="Proteomes" id="UP001163798">
    <property type="component" value="Unassembled WGS sequence"/>
</dbReference>
<evidence type="ECO:0000313" key="3">
    <source>
        <dbReference type="EMBL" id="KAJ3785590.1"/>
    </source>
</evidence>
<gene>
    <name evidence="3" type="ORF">GGU10DRAFT_291912</name>
</gene>
<sequence length="85" mass="8892">EFHLVHVLAISVLLLNKILLTHDFHLIVPGASSSSSPPFVSELNLPAGLSSPDTTWLDFLSSTPAPSSSLGGLSINSVPTSWGRG</sequence>
<keyword evidence="2" id="KW-0732">Signal</keyword>
<name>A0AA38L5L8_9AGAR</name>
<dbReference type="EMBL" id="MU793337">
    <property type="protein sequence ID" value="KAJ3785590.1"/>
    <property type="molecule type" value="Genomic_DNA"/>
</dbReference>
<evidence type="ECO:0000256" key="1">
    <source>
        <dbReference type="SAM" id="MobiDB-lite"/>
    </source>
</evidence>
<feature type="region of interest" description="Disordered" evidence="1">
    <location>
        <begin position="64"/>
        <end position="85"/>
    </location>
</feature>
<reference evidence="3" key="1">
    <citation type="submission" date="2022-08" db="EMBL/GenBank/DDBJ databases">
        <authorList>
            <consortium name="DOE Joint Genome Institute"/>
            <person name="Min B."/>
            <person name="Riley R."/>
            <person name="Sierra-Patev S."/>
            <person name="Naranjo-Ortiz M."/>
            <person name="Looney B."/>
            <person name="Konkel Z."/>
            <person name="Slot J.C."/>
            <person name="Sakamoto Y."/>
            <person name="Steenwyk J.L."/>
            <person name="Rokas A."/>
            <person name="Carro J."/>
            <person name="Camarero S."/>
            <person name="Ferreira P."/>
            <person name="Molpeceres G."/>
            <person name="Ruiz-Duenas F.J."/>
            <person name="Serrano A."/>
            <person name="Henrissat B."/>
            <person name="Drula E."/>
            <person name="Hughes K.W."/>
            <person name="Mata J.L."/>
            <person name="Ishikawa N.K."/>
            <person name="Vargas-Isla R."/>
            <person name="Ushijima S."/>
            <person name="Smith C.A."/>
            <person name="Ahrendt S."/>
            <person name="Andreopoulos W."/>
            <person name="He G."/>
            <person name="Labutti K."/>
            <person name="Lipzen A."/>
            <person name="Ng V."/>
            <person name="Sandor L."/>
            <person name="Barry K."/>
            <person name="Martinez A.T."/>
            <person name="Xiao Y."/>
            <person name="Gibbons J.G."/>
            <person name="Terashima K."/>
            <person name="Hibbett D.S."/>
            <person name="Grigoriev I.V."/>
        </authorList>
    </citation>
    <scope>NUCLEOTIDE SEQUENCE</scope>
    <source>
        <strain evidence="3">TFB10291</strain>
    </source>
</reference>
<keyword evidence="4" id="KW-1185">Reference proteome</keyword>